<dbReference type="GeneID" id="8440123"/>
<name>C4JUI3_UNCRE</name>
<dbReference type="AlphaFoldDB" id="C4JUI3"/>
<accession>C4JUI3</accession>
<dbReference type="Proteomes" id="UP000002058">
    <property type="component" value="Unassembled WGS sequence"/>
</dbReference>
<dbReference type="EMBL" id="CH476617">
    <property type="protein sequence ID" value="EEP79944.1"/>
    <property type="molecule type" value="Genomic_DNA"/>
</dbReference>
<keyword evidence="2" id="KW-1185">Reference proteome</keyword>
<dbReference type="VEuPathDB" id="FungiDB:UREG_04786"/>
<dbReference type="RefSeq" id="XP_002584097.1">
    <property type="nucleotide sequence ID" value="XM_002584051.1"/>
</dbReference>
<organism evidence="1 2">
    <name type="scientific">Uncinocarpus reesii (strain UAMH 1704)</name>
    <dbReference type="NCBI Taxonomy" id="336963"/>
    <lineage>
        <taxon>Eukaryota</taxon>
        <taxon>Fungi</taxon>
        <taxon>Dikarya</taxon>
        <taxon>Ascomycota</taxon>
        <taxon>Pezizomycotina</taxon>
        <taxon>Eurotiomycetes</taxon>
        <taxon>Eurotiomycetidae</taxon>
        <taxon>Onygenales</taxon>
        <taxon>Onygenaceae</taxon>
        <taxon>Uncinocarpus</taxon>
    </lineage>
</organism>
<proteinExistence type="predicted"/>
<sequence length="332" mass="37849">MPPSTQTYHDPQAESLKAILARTTRTPIFCHPKAWSRVHLDILRVSGLDQTHPLDHVIGKPVADNPSAHVLRDEPEETTTPEEPDSMLLQGFEEGLKENDGQKPGELDIAHLCICWIEVLRNYPGNYPHQSAKDMLGRRSISRLELQLRFENRGASLKGPHVLYDALNNEYPPTYFPIIAVLAVDHESYRPRSTTNKVQENIRLKRWRKRSQPAELAAILLAMAQQQAQLLAKRLNNEKDPRFDTVHPIVVTVKETVVRFVRAHVSLRYLDALTDPTRILKESLVMEMSEPLDMLAEPDRLRFLPAATGVLDQYFADLWPILSKRKESNVDG</sequence>
<dbReference type="InParanoid" id="C4JUI3"/>
<gene>
    <name evidence="1" type="ORF">UREG_04786</name>
</gene>
<evidence type="ECO:0000313" key="1">
    <source>
        <dbReference type="EMBL" id="EEP79944.1"/>
    </source>
</evidence>
<dbReference type="KEGG" id="ure:UREG_04786"/>
<dbReference type="HOGENOM" id="CLU_821816_0_0_1"/>
<protein>
    <submittedName>
        <fullName evidence="1">Uncharacterized protein</fullName>
    </submittedName>
</protein>
<evidence type="ECO:0000313" key="2">
    <source>
        <dbReference type="Proteomes" id="UP000002058"/>
    </source>
</evidence>
<reference evidence="2" key="1">
    <citation type="journal article" date="2009" name="Genome Res.">
        <title>Comparative genomic analyses of the human fungal pathogens Coccidioides and their relatives.</title>
        <authorList>
            <person name="Sharpton T.J."/>
            <person name="Stajich J.E."/>
            <person name="Rounsley S.D."/>
            <person name="Gardner M.J."/>
            <person name="Wortman J.R."/>
            <person name="Jordar V.S."/>
            <person name="Maiti R."/>
            <person name="Kodira C.D."/>
            <person name="Neafsey D.E."/>
            <person name="Zeng Q."/>
            <person name="Hung C.-Y."/>
            <person name="McMahan C."/>
            <person name="Muszewska A."/>
            <person name="Grynberg M."/>
            <person name="Mandel M.A."/>
            <person name="Kellner E.M."/>
            <person name="Barker B.M."/>
            <person name="Galgiani J.N."/>
            <person name="Orbach M.J."/>
            <person name="Kirkland T.N."/>
            <person name="Cole G.T."/>
            <person name="Henn M.R."/>
            <person name="Birren B.W."/>
            <person name="Taylor J.W."/>
        </authorList>
    </citation>
    <scope>NUCLEOTIDE SEQUENCE [LARGE SCALE GENOMIC DNA]</scope>
    <source>
        <strain evidence="2">UAMH 1704</strain>
    </source>
</reference>
<dbReference type="eggNOG" id="ENOG502R9TC">
    <property type="taxonomic scope" value="Eukaryota"/>
</dbReference>
<dbReference type="OrthoDB" id="4205535at2759"/>